<dbReference type="AlphaFoldDB" id="A0A8J6IPW2"/>
<evidence type="ECO:0000313" key="3">
    <source>
        <dbReference type="Proteomes" id="UP000597668"/>
    </source>
</evidence>
<reference evidence="2" key="1">
    <citation type="submission" date="2020-08" db="EMBL/GenBank/DDBJ databases">
        <authorList>
            <person name="Liu C."/>
            <person name="Sun Q."/>
        </authorList>
    </citation>
    <scope>NUCLEOTIDE SEQUENCE</scope>
    <source>
        <strain evidence="2">NSJ-65</strain>
    </source>
</reference>
<dbReference type="InterPro" id="IPR018392">
    <property type="entry name" value="LysM"/>
</dbReference>
<dbReference type="PANTHER" id="PTHR34700:SF4">
    <property type="entry name" value="PHAGE-LIKE ELEMENT PBSX PROTEIN XKDP"/>
    <property type="match status" value="1"/>
</dbReference>
<gene>
    <name evidence="2" type="ORF">H8K20_08185</name>
</gene>
<dbReference type="CDD" id="cd00118">
    <property type="entry name" value="LysM"/>
    <property type="match status" value="1"/>
</dbReference>
<dbReference type="PROSITE" id="PS51782">
    <property type="entry name" value="LYSM"/>
    <property type="match status" value="1"/>
</dbReference>
<dbReference type="RefSeq" id="WP_186488049.1">
    <property type="nucleotide sequence ID" value="NZ_JACOGI010000001.1"/>
</dbReference>
<sequence length="216" mass="24413">MYRIYLLLGSTEWELPVLPEKLEVKSPGENSTTTVLETGEINCLQKKGLREVVLESFWPRRRIPLVSAKTLPEPMDFVRAIQAWRDQKKPLRLLICGTDLDINTSMGIESFEYSEKGGEPGDIYYKLSLREHRAYGPKKVQLPAPSQKPVATVQQPARPGEAQRPRSYTIVSGDTLWGIAKRYYGDGAKWPTIYQANGDKIKNPNLIYPGQVVVIP</sequence>
<dbReference type="InterPro" id="IPR052196">
    <property type="entry name" value="Bact_Kbp"/>
</dbReference>
<protein>
    <submittedName>
        <fullName evidence="2">LysM peptidoglycan-binding domain-containing protein</fullName>
    </submittedName>
</protein>
<keyword evidence="3" id="KW-1185">Reference proteome</keyword>
<dbReference type="EMBL" id="JACOGI010000001">
    <property type="protein sequence ID" value="MBC3516373.1"/>
    <property type="molecule type" value="Genomic_DNA"/>
</dbReference>
<feature type="domain" description="LysM" evidence="1">
    <location>
        <begin position="166"/>
        <end position="215"/>
    </location>
</feature>
<dbReference type="Pfam" id="PF01476">
    <property type="entry name" value="LysM"/>
    <property type="match status" value="1"/>
</dbReference>
<dbReference type="Proteomes" id="UP000597668">
    <property type="component" value="Unassembled WGS sequence"/>
</dbReference>
<evidence type="ECO:0000313" key="2">
    <source>
        <dbReference type="EMBL" id="MBC3516373.1"/>
    </source>
</evidence>
<proteinExistence type="predicted"/>
<dbReference type="PANTHER" id="PTHR34700">
    <property type="entry name" value="POTASSIUM BINDING PROTEIN KBP"/>
    <property type="match status" value="1"/>
</dbReference>
<dbReference type="SMART" id="SM00257">
    <property type="entry name" value="LysM"/>
    <property type="match status" value="1"/>
</dbReference>
<dbReference type="Gene3D" id="3.10.350.10">
    <property type="entry name" value="LysM domain"/>
    <property type="match status" value="1"/>
</dbReference>
<accession>A0A8J6IPW2</accession>
<name>A0A8J6IPW2_9FIRM</name>
<dbReference type="InterPro" id="IPR036779">
    <property type="entry name" value="LysM_dom_sf"/>
</dbReference>
<dbReference type="SUPFAM" id="SSF54106">
    <property type="entry name" value="LysM domain"/>
    <property type="match status" value="1"/>
</dbReference>
<comment type="caution">
    <text evidence="2">The sequence shown here is derived from an EMBL/GenBank/DDBJ whole genome shotgun (WGS) entry which is preliminary data.</text>
</comment>
<evidence type="ECO:0000259" key="1">
    <source>
        <dbReference type="PROSITE" id="PS51782"/>
    </source>
</evidence>
<organism evidence="2 3">
    <name type="scientific">Neobittarella massiliensis</name>
    <name type="common">ex Bilen et al. 2018</name>
    <dbReference type="NCBI Taxonomy" id="2041842"/>
    <lineage>
        <taxon>Bacteria</taxon>
        <taxon>Bacillati</taxon>
        <taxon>Bacillota</taxon>
        <taxon>Clostridia</taxon>
        <taxon>Eubacteriales</taxon>
        <taxon>Oscillospiraceae</taxon>
        <taxon>Neobittarella (ex Bilen et al. 2018)</taxon>
    </lineage>
</organism>